<dbReference type="PROSITE" id="PS50082">
    <property type="entry name" value="WD_REPEATS_2"/>
    <property type="match status" value="1"/>
</dbReference>
<comment type="caution">
    <text evidence="2">The sequence shown here is derived from an EMBL/GenBank/DDBJ whole genome shotgun (WGS) entry which is preliminary data.</text>
</comment>
<reference evidence="2" key="1">
    <citation type="submission" date="2021-01" db="EMBL/GenBank/DDBJ databases">
        <authorList>
            <consortium name="Genoscope - CEA"/>
            <person name="William W."/>
        </authorList>
    </citation>
    <scope>NUCLEOTIDE SEQUENCE</scope>
</reference>
<protein>
    <submittedName>
        <fullName evidence="2">Uncharacterized protein</fullName>
    </submittedName>
</protein>
<evidence type="ECO:0000313" key="3">
    <source>
        <dbReference type="Proteomes" id="UP000688137"/>
    </source>
</evidence>
<dbReference type="AlphaFoldDB" id="A0A8S1KR33"/>
<dbReference type="Pfam" id="PF00400">
    <property type="entry name" value="WD40"/>
    <property type="match status" value="1"/>
</dbReference>
<accession>A0A8S1KR33</accession>
<dbReference type="InterPro" id="IPR001646">
    <property type="entry name" value="5peptide_repeat"/>
</dbReference>
<dbReference type="InterPro" id="IPR001680">
    <property type="entry name" value="WD40_rpt"/>
</dbReference>
<dbReference type="Proteomes" id="UP000688137">
    <property type="component" value="Unassembled WGS sequence"/>
</dbReference>
<name>A0A8S1KR33_PARPR</name>
<proteinExistence type="predicted"/>
<feature type="repeat" description="WD" evidence="1">
    <location>
        <begin position="66"/>
        <end position="98"/>
    </location>
</feature>
<dbReference type="PROSITE" id="PS50294">
    <property type="entry name" value="WD_REPEATS_REGION"/>
    <property type="match status" value="1"/>
</dbReference>
<keyword evidence="3" id="KW-1185">Reference proteome</keyword>
<evidence type="ECO:0000313" key="2">
    <source>
        <dbReference type="EMBL" id="CAD8053364.1"/>
    </source>
</evidence>
<gene>
    <name evidence="2" type="ORF">PPRIM_AZ9-3.1.T0200292</name>
</gene>
<dbReference type="EMBL" id="CAJJDM010000017">
    <property type="protein sequence ID" value="CAD8053364.1"/>
    <property type="molecule type" value="Genomic_DNA"/>
</dbReference>
<sequence length="184" mass="21259">MKVNFQNQNFENIKIQNTVLVRANFVRCNFKGSSFENIDISGINLNGALPFNCKQKKAQIEEMTKLEGHKQAVQSVCFSQDGTTLASGSRNQSIRFWDCMMGQQKPNQMVIVILSTQSVSLLMEIHQLLVVMITLSVYGISKQVLFRLQIQRNLGYKYKISFFQHPFAIFSFQENYWSKNKKNQ</sequence>
<organism evidence="2 3">
    <name type="scientific">Paramecium primaurelia</name>
    <dbReference type="NCBI Taxonomy" id="5886"/>
    <lineage>
        <taxon>Eukaryota</taxon>
        <taxon>Sar</taxon>
        <taxon>Alveolata</taxon>
        <taxon>Ciliophora</taxon>
        <taxon>Intramacronucleata</taxon>
        <taxon>Oligohymenophorea</taxon>
        <taxon>Peniculida</taxon>
        <taxon>Parameciidae</taxon>
        <taxon>Paramecium</taxon>
    </lineage>
</organism>
<dbReference type="SMART" id="SM00320">
    <property type="entry name" value="WD40"/>
    <property type="match status" value="1"/>
</dbReference>
<evidence type="ECO:0000256" key="1">
    <source>
        <dbReference type="PROSITE-ProRule" id="PRU00221"/>
    </source>
</evidence>
<dbReference type="PANTHER" id="PTHR45333">
    <property type="entry name" value="MEMBRANE PROTEIN-RELATED"/>
    <property type="match status" value="1"/>
</dbReference>
<dbReference type="PANTHER" id="PTHR45333:SF1">
    <property type="entry name" value="CHROMOSOME UNDETERMINED SCAFFOLD_625, WHOLE GENOME SHOTGUN SEQUENCE"/>
    <property type="match status" value="1"/>
</dbReference>
<dbReference type="Pfam" id="PF00805">
    <property type="entry name" value="Pentapeptide"/>
    <property type="match status" value="1"/>
</dbReference>
<keyword evidence="1" id="KW-0853">WD repeat</keyword>
<dbReference type="OMA" id="ALPFNCK"/>